<evidence type="ECO:0000313" key="3">
    <source>
        <dbReference type="EMBL" id="SFL81213.1"/>
    </source>
</evidence>
<dbReference type="Proteomes" id="UP000186599">
    <property type="component" value="Unassembled WGS sequence"/>
</dbReference>
<sequence length="174" mass="19114">MPTQLPKLKAGVGKTVNIPQRYGSVEQEKEHIERRLDYLHRRTACAHWRRVVPVATGHAAVDLGRCWLYCALRRGGSQRSGDGGLHSRSVARTGRSGHGGCGGCLGASASGLDDSVGGKSWFCTNGTQHRHRCRGPATARYSRDWRDHFVDTADTVRFAYPVLHVSPKRSKPPS</sequence>
<reference evidence="4 5" key="1">
    <citation type="submission" date="2016-10" db="EMBL/GenBank/DDBJ databases">
        <authorList>
            <person name="de Groot N.N."/>
        </authorList>
    </citation>
    <scope>NUCLEOTIDE SEQUENCE [LARGE SCALE GENOMIC DNA]</scope>
    <source>
        <strain evidence="3 4">CGMCC 1.9095</strain>
        <strain evidence="2 5">DSM 22558</strain>
    </source>
</reference>
<proteinExistence type="predicted"/>
<dbReference type="STRING" id="653930.SAMN05216589_0284"/>
<dbReference type="Proteomes" id="UP000186904">
    <property type="component" value="Unassembled WGS sequence"/>
</dbReference>
<dbReference type="EMBL" id="FOGN01000001">
    <property type="protein sequence ID" value="SER35110.1"/>
    <property type="molecule type" value="Genomic_DNA"/>
</dbReference>
<evidence type="ECO:0000313" key="2">
    <source>
        <dbReference type="EMBL" id="SER35110.1"/>
    </source>
</evidence>
<protein>
    <submittedName>
        <fullName evidence="2">Uncharacterized protein</fullName>
    </submittedName>
</protein>
<organism evidence="2 5">
    <name type="scientific">Halopseudomonas bauzanensis</name>
    <dbReference type="NCBI Taxonomy" id="653930"/>
    <lineage>
        <taxon>Bacteria</taxon>
        <taxon>Pseudomonadati</taxon>
        <taxon>Pseudomonadota</taxon>
        <taxon>Gammaproteobacteria</taxon>
        <taxon>Pseudomonadales</taxon>
        <taxon>Pseudomonadaceae</taxon>
        <taxon>Halopseudomonas</taxon>
    </lineage>
</organism>
<dbReference type="EMBL" id="FOUA01000001">
    <property type="protein sequence ID" value="SFL81213.1"/>
    <property type="molecule type" value="Genomic_DNA"/>
</dbReference>
<evidence type="ECO:0000313" key="4">
    <source>
        <dbReference type="Proteomes" id="UP000186599"/>
    </source>
</evidence>
<keyword evidence="4" id="KW-1185">Reference proteome</keyword>
<gene>
    <name evidence="3" type="ORF">SAMN04487855_1340</name>
    <name evidence="2" type="ORF">SAMN05216589_0284</name>
</gene>
<accession>A0A1H9NGM7</accession>
<dbReference type="AlphaFoldDB" id="A0A1H9NGM7"/>
<evidence type="ECO:0000256" key="1">
    <source>
        <dbReference type="SAM" id="MobiDB-lite"/>
    </source>
</evidence>
<name>A0A1H9NGM7_9GAMM</name>
<evidence type="ECO:0000313" key="5">
    <source>
        <dbReference type="Proteomes" id="UP000186904"/>
    </source>
</evidence>
<feature type="region of interest" description="Disordered" evidence="1">
    <location>
        <begin position="77"/>
        <end position="97"/>
    </location>
</feature>